<feature type="chain" id="PRO_5044880309" evidence="2">
    <location>
        <begin position="19"/>
        <end position="375"/>
    </location>
</feature>
<dbReference type="AlphaFoldDB" id="A0ABD3PSK8"/>
<evidence type="ECO:0000313" key="4">
    <source>
        <dbReference type="Proteomes" id="UP001530400"/>
    </source>
</evidence>
<feature type="region of interest" description="Disordered" evidence="1">
    <location>
        <begin position="85"/>
        <end position="142"/>
    </location>
</feature>
<reference evidence="3 4" key="1">
    <citation type="submission" date="2024-10" db="EMBL/GenBank/DDBJ databases">
        <title>Updated reference genomes for cyclostephanoid diatoms.</title>
        <authorList>
            <person name="Roberts W.R."/>
            <person name="Alverson A.J."/>
        </authorList>
    </citation>
    <scope>NUCLEOTIDE SEQUENCE [LARGE SCALE GENOMIC DNA]</scope>
    <source>
        <strain evidence="3 4">AJA010-31</strain>
    </source>
</reference>
<keyword evidence="2" id="KW-0732">Signal</keyword>
<evidence type="ECO:0000256" key="1">
    <source>
        <dbReference type="SAM" id="MobiDB-lite"/>
    </source>
</evidence>
<feature type="compositionally biased region" description="Low complexity" evidence="1">
    <location>
        <begin position="16"/>
        <end position="31"/>
    </location>
</feature>
<proteinExistence type="predicted"/>
<keyword evidence="4" id="KW-1185">Reference proteome</keyword>
<protein>
    <submittedName>
        <fullName evidence="3">Uncharacterized protein</fullName>
    </submittedName>
</protein>
<evidence type="ECO:0000256" key="2">
    <source>
        <dbReference type="SAM" id="SignalP"/>
    </source>
</evidence>
<name>A0ABD3PSK8_9STRA</name>
<comment type="caution">
    <text evidence="3">The sequence shown here is derived from an EMBL/GenBank/DDBJ whole genome shotgun (WGS) entry which is preliminary data.</text>
</comment>
<feature type="compositionally biased region" description="Low complexity" evidence="1">
    <location>
        <begin position="39"/>
        <end position="54"/>
    </location>
</feature>
<sequence length="375" mass="41485">MLIRNVLLLSACYTTTSAFTPPTPTKTRSTPLRNSYLDSINSNGENPPSSSNNAGPPPVTRQQELQPTMDLDGQIVDRQSNLVFRGSQSVNDDPRPFDVESRFSQRPTSRYNTQEPNMEPRQAWWDSTPTNARIQGGSRRTFEAPHDREMSHVFLETDGRPLDTEIELWDGPNNTPTRLKVYSEDGRLRPINAMIENPQKGYRGNTMSVRNIGAMEFPINAGVSNVGNNRGGGSSTQQFRNGSYLAESDLNGFTRPSPSKKKGKRVQGGALETFPLDYSVEAVQVTLTTDGLPMNAKVELWGTSSHIKQVAEIYNDNGQSRPFAAIVDTPGGSNTIAIYNTGPMEYPISAIVEPVKRRDDWDGKEEKFGGSLAPW</sequence>
<feature type="compositionally biased region" description="Polar residues" evidence="1">
    <location>
        <begin position="104"/>
        <end position="116"/>
    </location>
</feature>
<evidence type="ECO:0000313" key="3">
    <source>
        <dbReference type="EMBL" id="KAL3789195.1"/>
    </source>
</evidence>
<dbReference type="InterPro" id="IPR057491">
    <property type="entry name" value="DiatomPyrShell"/>
</dbReference>
<gene>
    <name evidence="3" type="ORF">ACHAWO_013923</name>
</gene>
<dbReference type="EMBL" id="JALLPJ020000534">
    <property type="protein sequence ID" value="KAL3789195.1"/>
    <property type="molecule type" value="Genomic_DNA"/>
</dbReference>
<feature type="region of interest" description="Disordered" evidence="1">
    <location>
        <begin position="16"/>
        <end position="63"/>
    </location>
</feature>
<organism evidence="3 4">
    <name type="scientific">Cyclotella atomus</name>
    <dbReference type="NCBI Taxonomy" id="382360"/>
    <lineage>
        <taxon>Eukaryota</taxon>
        <taxon>Sar</taxon>
        <taxon>Stramenopiles</taxon>
        <taxon>Ochrophyta</taxon>
        <taxon>Bacillariophyta</taxon>
        <taxon>Coscinodiscophyceae</taxon>
        <taxon>Thalassiosirophycidae</taxon>
        <taxon>Stephanodiscales</taxon>
        <taxon>Stephanodiscaceae</taxon>
        <taxon>Cyclotella</taxon>
    </lineage>
</organism>
<feature type="compositionally biased region" description="Basic and acidic residues" evidence="1">
    <location>
        <begin position="92"/>
        <end position="103"/>
    </location>
</feature>
<dbReference type="Pfam" id="PF25192">
    <property type="entry name" value="DiatomPyrShell"/>
    <property type="match status" value="1"/>
</dbReference>
<accession>A0ABD3PSK8</accession>
<dbReference type="Proteomes" id="UP001530400">
    <property type="component" value="Unassembled WGS sequence"/>
</dbReference>
<feature type="signal peptide" evidence="2">
    <location>
        <begin position="1"/>
        <end position="18"/>
    </location>
</feature>